<sequence>MAKSVRASVSKRNRANLRKKVFGPLVDARTERLAAKLQELASQPRPEAPVKSKMDLGYWLTSYSLLAETAKAQTGDSEEMDIDTIKSSKKKQARVQKRNQKPRNSIVFQKRLSTTKKGPKRKNRIALWPGGANMSPIFNHRQMKSRLISLIFMPSSSNSVRTEYPDPIGEALSNQRASLSLKLIQTLKNMDSPPFTAMDCYDTSVYHGKPIDDVIHILREGVTGNVVAANLFYIADDQTIRDHTLLLVQVQDQENDIYVFSVRLAPELRMELRHRYMILNPTSIQDIQKDVDKDGVYRGRRDTQYSYVGTLSHYLNYPDISGHW</sequence>
<dbReference type="VEuPathDB" id="FungiDB:PCH_Pc12g04720"/>
<feature type="compositionally biased region" description="Basic residues" evidence="1">
    <location>
        <begin position="87"/>
        <end position="101"/>
    </location>
</feature>
<dbReference type="EMBL" id="AM920427">
    <property type="protein sequence ID" value="CAP80099.1"/>
    <property type="molecule type" value="Genomic_DNA"/>
</dbReference>
<evidence type="ECO:0000256" key="1">
    <source>
        <dbReference type="SAM" id="MobiDB-lite"/>
    </source>
</evidence>
<accession>B6GY83</accession>
<feature type="region of interest" description="Disordered" evidence="1">
    <location>
        <begin position="76"/>
        <end position="101"/>
    </location>
</feature>
<dbReference type="GO" id="GO:0030687">
    <property type="term" value="C:preribosome, large subunit precursor"/>
    <property type="evidence" value="ECO:0007669"/>
    <property type="project" value="TreeGrafter"/>
</dbReference>
<dbReference type="Pfam" id="PF10338">
    <property type="entry name" value="YBL028C_N"/>
    <property type="match status" value="1"/>
</dbReference>
<feature type="domain" description="DUF2423" evidence="2">
    <location>
        <begin position="1"/>
        <end position="44"/>
    </location>
</feature>
<dbReference type="eggNOG" id="ENOG502SXGY">
    <property type="taxonomic scope" value="Eukaryota"/>
</dbReference>
<dbReference type="OMA" id="HRYMILN"/>
<dbReference type="InterPro" id="IPR019434">
    <property type="entry name" value="DUF2423"/>
</dbReference>
<reference evidence="4 5" key="1">
    <citation type="journal article" date="2008" name="Nat. Biotechnol.">
        <title>Genome sequencing and analysis of the filamentous fungus Penicillium chrysogenum.</title>
        <authorList>
            <person name="van den Berg M.A."/>
            <person name="Albang R."/>
            <person name="Albermann K."/>
            <person name="Badger J.H."/>
            <person name="Daran J.-M."/>
            <person name="Driessen A.J.M."/>
            <person name="Garcia-Estrada C."/>
            <person name="Fedorova N.D."/>
            <person name="Harris D.M."/>
            <person name="Heijne W.H.M."/>
            <person name="Joardar V.S."/>
            <person name="Kiel J.A.K.W."/>
            <person name="Kovalchuk A."/>
            <person name="Martin J.F."/>
            <person name="Nierman W.C."/>
            <person name="Nijland J.G."/>
            <person name="Pronk J.T."/>
            <person name="Roubos J.A."/>
            <person name="van der Klei I.J."/>
            <person name="van Peij N.N.M.E."/>
            <person name="Veenhuis M."/>
            <person name="von Doehren H."/>
            <person name="Wagner C."/>
            <person name="Wortman J.R."/>
            <person name="Bovenberg R.A.L."/>
        </authorList>
    </citation>
    <scope>NUCLEOTIDE SEQUENCE [LARGE SCALE GENOMIC DNA]</scope>
    <source>
        <strain evidence="5">ATCC 28089 / DSM 1075 / NRRL 1951 / Wisconsin 54-1255</strain>
    </source>
</reference>
<dbReference type="OrthoDB" id="4087970at2759"/>
<keyword evidence="5" id="KW-1185">Reference proteome</keyword>
<feature type="domain" description="DUF6924" evidence="3">
    <location>
        <begin position="196"/>
        <end position="299"/>
    </location>
</feature>
<dbReference type="HOGENOM" id="CLU_858176_0_0_1"/>
<evidence type="ECO:0000259" key="2">
    <source>
        <dbReference type="Pfam" id="PF10338"/>
    </source>
</evidence>
<gene>
    <name evidence="4" type="ORF">Pc12g04720</name>
    <name evidence="4" type="ORF">PCH_Pc12g04720</name>
</gene>
<dbReference type="Proteomes" id="UP000000724">
    <property type="component" value="Contig Pc00c12"/>
</dbReference>
<dbReference type="InterPro" id="IPR053832">
    <property type="entry name" value="DUF6924"/>
</dbReference>
<dbReference type="PANTHER" id="PTHR28219:SF1">
    <property type="entry name" value="UPF0642 PROTEIN YBL028C"/>
    <property type="match status" value="1"/>
</dbReference>
<evidence type="ECO:0000313" key="4">
    <source>
        <dbReference type="EMBL" id="CAP80099.1"/>
    </source>
</evidence>
<name>B6GY83_PENRW</name>
<dbReference type="BioCyc" id="PCHR:PC12G04720-MONOMER"/>
<organism evidence="4 5">
    <name type="scientific">Penicillium rubens (strain ATCC 28089 / DSM 1075 / NRRL 1951 / Wisconsin 54-1255)</name>
    <name type="common">Penicillium chrysogenum</name>
    <dbReference type="NCBI Taxonomy" id="500485"/>
    <lineage>
        <taxon>Eukaryota</taxon>
        <taxon>Fungi</taxon>
        <taxon>Dikarya</taxon>
        <taxon>Ascomycota</taxon>
        <taxon>Pezizomycotina</taxon>
        <taxon>Eurotiomycetes</taxon>
        <taxon>Eurotiomycetidae</taxon>
        <taxon>Eurotiales</taxon>
        <taxon>Aspergillaceae</taxon>
        <taxon>Penicillium</taxon>
        <taxon>Penicillium chrysogenum species complex</taxon>
    </lineage>
</organism>
<protein>
    <submittedName>
        <fullName evidence="4">Pc12g04720 protein</fullName>
    </submittedName>
</protein>
<evidence type="ECO:0000259" key="3">
    <source>
        <dbReference type="Pfam" id="PF21962"/>
    </source>
</evidence>
<dbReference type="AlphaFoldDB" id="B6GY83"/>
<proteinExistence type="predicted"/>
<dbReference type="Pfam" id="PF21962">
    <property type="entry name" value="DUF6924"/>
    <property type="match status" value="1"/>
</dbReference>
<evidence type="ECO:0000313" key="5">
    <source>
        <dbReference type="Proteomes" id="UP000000724"/>
    </source>
</evidence>
<dbReference type="PANTHER" id="PTHR28219">
    <property type="entry name" value="UPF0642 PROTEIN YBL028C"/>
    <property type="match status" value="1"/>
</dbReference>